<proteinExistence type="predicted"/>
<feature type="transmembrane region" description="Helical" evidence="1">
    <location>
        <begin position="46"/>
        <end position="74"/>
    </location>
</feature>
<dbReference type="Proteomes" id="UP000657592">
    <property type="component" value="Unassembled WGS sequence"/>
</dbReference>
<feature type="transmembrane region" description="Helical" evidence="1">
    <location>
        <begin position="261"/>
        <end position="279"/>
    </location>
</feature>
<reference evidence="2" key="1">
    <citation type="journal article" date="2014" name="Int. J. Syst. Evol. Microbiol.">
        <title>Complete genome sequence of Corynebacterium casei LMG S-19264T (=DSM 44701T), isolated from a smear-ripened cheese.</title>
        <authorList>
            <consortium name="US DOE Joint Genome Institute (JGI-PGF)"/>
            <person name="Walter F."/>
            <person name="Albersmeier A."/>
            <person name="Kalinowski J."/>
            <person name="Ruckert C."/>
        </authorList>
    </citation>
    <scope>NUCLEOTIDE SEQUENCE</scope>
    <source>
        <strain evidence="2">CGMCC 1.15794</strain>
    </source>
</reference>
<keyword evidence="1" id="KW-0812">Transmembrane</keyword>
<reference evidence="2" key="2">
    <citation type="submission" date="2020-09" db="EMBL/GenBank/DDBJ databases">
        <authorList>
            <person name="Sun Q."/>
            <person name="Zhou Y."/>
        </authorList>
    </citation>
    <scope>NUCLEOTIDE SEQUENCE</scope>
    <source>
        <strain evidence="2">CGMCC 1.15794</strain>
    </source>
</reference>
<gene>
    <name evidence="2" type="ORF">GCM10010921_30500</name>
</gene>
<feature type="transmembrane region" description="Helical" evidence="1">
    <location>
        <begin position="138"/>
        <end position="163"/>
    </location>
</feature>
<name>A0A917MNA8_9MICO</name>
<keyword evidence="1" id="KW-1133">Transmembrane helix</keyword>
<dbReference type="RefSeq" id="WP_188757258.1">
    <property type="nucleotide sequence ID" value="NZ_BMJY01000025.1"/>
</dbReference>
<feature type="transmembrane region" description="Helical" evidence="1">
    <location>
        <begin position="175"/>
        <end position="199"/>
    </location>
</feature>
<evidence type="ECO:0000313" key="3">
    <source>
        <dbReference type="Proteomes" id="UP000657592"/>
    </source>
</evidence>
<keyword evidence="1" id="KW-0472">Membrane</keyword>
<dbReference type="AlphaFoldDB" id="A0A917MNA8"/>
<dbReference type="EMBL" id="BMJY01000025">
    <property type="protein sequence ID" value="GGH51217.1"/>
    <property type="molecule type" value="Genomic_DNA"/>
</dbReference>
<sequence>MYPTVPAGEEAHAPLTRADELRRIETRTERVFARTIGPGRLVVDLAVAWVALTVTFIGHGYAMVAAAGLAVYAVMRLRGVRRRCAQDAEDALRDMERAPAPGSVEDVPERLLDVPDAQSIAQLDRIVRATWAPRHARISGVILTVVMMMEVLAISAAAVVIVLSVTSVVDLMADMGIWLCMLAAGLGVPYAAGVIYTAASSQTAAVFVRRAEEALAQGRLPVGDLDPAGAIRPTGDGTFELDRRRLPAHFRMRPSPTLTRAWAALPVFLAACAALLALTTL</sequence>
<evidence type="ECO:0000313" key="2">
    <source>
        <dbReference type="EMBL" id="GGH51217.1"/>
    </source>
</evidence>
<protein>
    <submittedName>
        <fullName evidence="2">Uncharacterized protein</fullName>
    </submittedName>
</protein>
<accession>A0A917MNA8</accession>
<comment type="caution">
    <text evidence="2">The sequence shown here is derived from an EMBL/GenBank/DDBJ whole genome shotgun (WGS) entry which is preliminary data.</text>
</comment>
<keyword evidence="3" id="KW-1185">Reference proteome</keyword>
<evidence type="ECO:0000256" key="1">
    <source>
        <dbReference type="SAM" id="Phobius"/>
    </source>
</evidence>
<organism evidence="2 3">
    <name type="scientific">Microbacterium album</name>
    <dbReference type="NCBI Taxonomy" id="2053191"/>
    <lineage>
        <taxon>Bacteria</taxon>
        <taxon>Bacillati</taxon>
        <taxon>Actinomycetota</taxon>
        <taxon>Actinomycetes</taxon>
        <taxon>Micrococcales</taxon>
        <taxon>Microbacteriaceae</taxon>
        <taxon>Microbacterium</taxon>
    </lineage>
</organism>